<reference evidence="2 3" key="1">
    <citation type="journal article" date="2024" name="Science">
        <title>Giant polyketide synthase enzymes in the biosynthesis of giant marine polyether toxins.</title>
        <authorList>
            <person name="Fallon T.R."/>
            <person name="Shende V.V."/>
            <person name="Wierzbicki I.H."/>
            <person name="Pendleton A.L."/>
            <person name="Watervoot N.F."/>
            <person name="Auber R.P."/>
            <person name="Gonzalez D.J."/>
            <person name="Wisecaver J.H."/>
            <person name="Moore B.S."/>
        </authorList>
    </citation>
    <scope>NUCLEOTIDE SEQUENCE [LARGE SCALE GENOMIC DNA]</scope>
    <source>
        <strain evidence="2 3">12B1</strain>
    </source>
</reference>
<protein>
    <recommendedName>
        <fullName evidence="1">PH domain-containing protein</fullName>
    </recommendedName>
</protein>
<sequence length="483" mass="49707">MVASIKDRLAALTGKMRGTSIDAPPTPSPDLSASAPPSFCGWVKKFGGGVIGGTSFNRWCELHAEPPTLRFYADEKATHPKGECSLVGVRASCAGDILTLKPAGSAALATKLKLASAEEAARWEAAIAAAGARAARAPAAASPAPSCACATASPPAAPAVRAEAAQGSEKLPPRESVVERASIVDKVNKLLAPRWDHPAPSSSQRWLSDNVGTDWGVVNKPKQTQLMSAELGGDVLSALQTGAPPLSEAPLELESLTDEEDSYEAGLRTPPGVAPAIAAQLLSTAIVAATREAEVGRQLAEGVLQAAVEEARAVFAAEARVARLVARALLDRAIEAEGASSVEGRAIASDLLRVGAEHAVRVFSAEAKVAREVTCHLLSQSLEAVVVASAIASELMDAALRRAARDLAAEAIMGRVLTARLLDSALEAAQRVFAAESKLATAVSRQLLSGSIEAAVAGPCIAGELLRNALDSAAFRNAVMVDA</sequence>
<gene>
    <name evidence="2" type="ORF">AB1Y20_014944</name>
</gene>
<dbReference type="Gene3D" id="2.30.29.30">
    <property type="entry name" value="Pleckstrin-homology domain (PH domain)/Phosphotyrosine-binding domain (PTB)"/>
    <property type="match status" value="1"/>
</dbReference>
<dbReference type="InterPro" id="IPR011993">
    <property type="entry name" value="PH-like_dom_sf"/>
</dbReference>
<dbReference type="EMBL" id="JBGBPQ010000003">
    <property type="protein sequence ID" value="KAL1526218.1"/>
    <property type="molecule type" value="Genomic_DNA"/>
</dbReference>
<dbReference type="InterPro" id="IPR001849">
    <property type="entry name" value="PH_domain"/>
</dbReference>
<comment type="caution">
    <text evidence="2">The sequence shown here is derived from an EMBL/GenBank/DDBJ whole genome shotgun (WGS) entry which is preliminary data.</text>
</comment>
<feature type="domain" description="PH" evidence="1">
    <location>
        <begin position="37"/>
        <end position="134"/>
    </location>
</feature>
<proteinExistence type="predicted"/>
<dbReference type="Proteomes" id="UP001515480">
    <property type="component" value="Unassembled WGS sequence"/>
</dbReference>
<evidence type="ECO:0000313" key="2">
    <source>
        <dbReference type="EMBL" id="KAL1526218.1"/>
    </source>
</evidence>
<dbReference type="SMART" id="SM00233">
    <property type="entry name" value="PH"/>
    <property type="match status" value="1"/>
</dbReference>
<organism evidence="2 3">
    <name type="scientific">Prymnesium parvum</name>
    <name type="common">Toxic golden alga</name>
    <dbReference type="NCBI Taxonomy" id="97485"/>
    <lineage>
        <taxon>Eukaryota</taxon>
        <taxon>Haptista</taxon>
        <taxon>Haptophyta</taxon>
        <taxon>Prymnesiophyceae</taxon>
        <taxon>Prymnesiales</taxon>
        <taxon>Prymnesiaceae</taxon>
        <taxon>Prymnesium</taxon>
    </lineage>
</organism>
<dbReference type="AlphaFoldDB" id="A0AB34JVP3"/>
<name>A0AB34JVP3_PRYPA</name>
<accession>A0AB34JVP3</accession>
<keyword evidence="3" id="KW-1185">Reference proteome</keyword>
<dbReference type="SUPFAM" id="SSF50729">
    <property type="entry name" value="PH domain-like"/>
    <property type="match status" value="1"/>
</dbReference>
<evidence type="ECO:0000259" key="1">
    <source>
        <dbReference type="SMART" id="SM00233"/>
    </source>
</evidence>
<evidence type="ECO:0000313" key="3">
    <source>
        <dbReference type="Proteomes" id="UP001515480"/>
    </source>
</evidence>